<reference evidence="2" key="1">
    <citation type="submission" date="2010-03" db="EMBL/GenBank/DDBJ databases">
        <title>Annotation of Blastomyces dermatitidis strain ATCC 18188.</title>
        <authorList>
            <consortium name="The Broad Institute Genome Sequencing Platform"/>
            <consortium name="Broad Institute Genome Sequencing Center for Infectious Disease."/>
            <person name="Cuomo C."/>
            <person name="Klein B."/>
            <person name="Sullivan T."/>
            <person name="Heitman J."/>
            <person name="Young S."/>
            <person name="Zeng Q."/>
            <person name="Gargeya S."/>
            <person name="Alvarado L."/>
            <person name="Berlin A.M."/>
            <person name="Chapman S.B."/>
            <person name="Chen Z."/>
            <person name="Freedman E."/>
            <person name="Gellesch M."/>
            <person name="Goldberg J."/>
            <person name="Griggs A."/>
            <person name="Gujja S."/>
            <person name="Heilman E."/>
            <person name="Heiman D."/>
            <person name="Howarth C."/>
            <person name="Mehta T."/>
            <person name="Neiman D."/>
            <person name="Pearson M."/>
            <person name="Roberts A."/>
            <person name="Saif S."/>
            <person name="Shea T."/>
            <person name="Shenoy N."/>
            <person name="Sisk P."/>
            <person name="Stolte C."/>
            <person name="Sykes S."/>
            <person name="White J."/>
            <person name="Yandava C."/>
            <person name="Haas B."/>
            <person name="Nusbaum C."/>
            <person name="Birren B."/>
        </authorList>
    </citation>
    <scope>NUCLEOTIDE SEQUENCE [LARGE SCALE GENOMIC DNA]</scope>
    <source>
        <strain evidence="2">ATCC 18188</strain>
    </source>
</reference>
<protein>
    <submittedName>
        <fullName evidence="2">Uncharacterized protein</fullName>
    </submittedName>
</protein>
<accession>F2T626</accession>
<organism evidence="2">
    <name type="scientific">Ajellomyces dermatitidis (strain ATCC 18188 / CBS 674.68)</name>
    <name type="common">Blastomyces dermatitidis</name>
    <dbReference type="NCBI Taxonomy" id="653446"/>
    <lineage>
        <taxon>Eukaryota</taxon>
        <taxon>Fungi</taxon>
        <taxon>Dikarya</taxon>
        <taxon>Ascomycota</taxon>
        <taxon>Pezizomycotina</taxon>
        <taxon>Eurotiomycetes</taxon>
        <taxon>Eurotiomycetidae</taxon>
        <taxon>Onygenales</taxon>
        <taxon>Ajellomycetaceae</taxon>
        <taxon>Blastomyces</taxon>
    </lineage>
</organism>
<feature type="region of interest" description="Disordered" evidence="1">
    <location>
        <begin position="1"/>
        <end position="40"/>
    </location>
</feature>
<dbReference type="AlphaFoldDB" id="F2T626"/>
<name>F2T626_AJEDA</name>
<dbReference type="Proteomes" id="UP000007802">
    <property type="component" value="Unassembled WGS sequence"/>
</dbReference>
<evidence type="ECO:0000313" key="2">
    <source>
        <dbReference type="EMBL" id="EGE78689.2"/>
    </source>
</evidence>
<proteinExistence type="predicted"/>
<gene>
    <name evidence="2" type="ORF">BDDG_01626</name>
</gene>
<sequence>MKNKVDEGENNILPSRGKVSNQEGIRFGTQKPNPHKASGRSVFLQSNVYNVQKYRRTKLIEEALAAVPLRHPLKLFAAEGDAGYENDRRVKGKYTCRGGLTRHSNKEWV</sequence>
<dbReference type="HOGENOM" id="CLU_1495778_0_0_1"/>
<dbReference type="EMBL" id="GG749410">
    <property type="protein sequence ID" value="EGE78689.2"/>
    <property type="molecule type" value="Genomic_DNA"/>
</dbReference>
<evidence type="ECO:0000256" key="1">
    <source>
        <dbReference type="SAM" id="MobiDB-lite"/>
    </source>
</evidence>